<protein>
    <submittedName>
        <fullName evidence="2">rRNA biogenesis protein rrp5, putative</fullName>
    </submittedName>
</protein>
<dbReference type="STRING" id="1548.CSCA_5190"/>
<dbReference type="Proteomes" id="UP000033115">
    <property type="component" value="Chromosome"/>
</dbReference>
<dbReference type="RefSeq" id="WP_026366502.1">
    <property type="nucleotide sequence ID" value="NZ_CP009933.1"/>
</dbReference>
<sequence length="118" mass="13381">MDINIRVRVDCPDIMNSLLALAESISQIKAEGQVREETKVVKEKHEVKPKEVQAPKEKVKEEKSKTVTLEEVRGLLAELSQNGKQQEVKALIKKFGGRKLTDIPQEKYSELLKEAEVI</sequence>
<evidence type="ECO:0000313" key="3">
    <source>
        <dbReference type="Proteomes" id="UP000033115"/>
    </source>
</evidence>
<dbReference type="AlphaFoldDB" id="A0A0E3M8Z2"/>
<keyword evidence="3" id="KW-1185">Reference proteome</keyword>
<dbReference type="HOGENOM" id="CLU_138436_2_0_9"/>
<feature type="region of interest" description="Disordered" evidence="1">
    <location>
        <begin position="40"/>
        <end position="61"/>
    </location>
</feature>
<proteinExistence type="predicted"/>
<accession>A0A0E3M8Z2</accession>
<evidence type="ECO:0000256" key="1">
    <source>
        <dbReference type="SAM" id="MobiDB-lite"/>
    </source>
</evidence>
<dbReference type="KEGG" id="csq:CSCA_5190"/>
<gene>
    <name evidence="2" type="ORF">CSCA_5190</name>
</gene>
<organism evidence="2 3">
    <name type="scientific">Clostridium scatologenes</name>
    <dbReference type="NCBI Taxonomy" id="1548"/>
    <lineage>
        <taxon>Bacteria</taxon>
        <taxon>Bacillati</taxon>
        <taxon>Bacillota</taxon>
        <taxon>Clostridia</taxon>
        <taxon>Eubacteriales</taxon>
        <taxon>Clostridiaceae</taxon>
        <taxon>Clostridium</taxon>
    </lineage>
</organism>
<reference evidence="2 3" key="1">
    <citation type="journal article" date="2015" name="J. Biotechnol.">
        <title>Complete genome sequence of a malodorant-producing acetogen, Clostridium scatologenes ATCC 25775(T).</title>
        <authorList>
            <person name="Zhu Z."/>
            <person name="Guo T."/>
            <person name="Zheng H."/>
            <person name="Song T."/>
            <person name="Ouyang P."/>
            <person name="Xie J."/>
        </authorList>
    </citation>
    <scope>NUCLEOTIDE SEQUENCE [LARGE SCALE GENOMIC DNA]</scope>
    <source>
        <strain evidence="2 3">ATCC 25775</strain>
    </source>
</reference>
<dbReference type="EMBL" id="CP009933">
    <property type="protein sequence ID" value="AKA72315.1"/>
    <property type="molecule type" value="Genomic_DNA"/>
</dbReference>
<evidence type="ECO:0000313" key="2">
    <source>
        <dbReference type="EMBL" id="AKA72315.1"/>
    </source>
</evidence>
<name>A0A0E3M8Z2_CLOSL</name>